<dbReference type="PROSITE" id="PS00086">
    <property type="entry name" value="CYTOCHROME_P450"/>
    <property type="match status" value="1"/>
</dbReference>
<evidence type="ECO:0000256" key="4">
    <source>
        <dbReference type="RuleBase" id="RU000461"/>
    </source>
</evidence>
<sequence>MAITEELDSVEKELSVILVRQKASSPEENWNGRFAWYEKMRKESPFTFDEEAKCWDVFSYDDIETITKNKEVFSSERPIEGERNILNLDPPRHTQLRALVSKAFTPRELALWKPRIEQITESLITELGAKAEFDLIRDLAYPLPVIVIADILGVPESDRESFKHWSDILVASPKASTPEAFAAFRKTRSESIAQMTDYFLHIIRKRQANPQSDLISVLVEAEIDGQKLTESEIQSFCGLLLAAGNETTTNLIGNTMYALLESPSRYEQLRKVPSLIPSAIEEGLRYRSPVQAIARVAKEDFDFGGNKVKAGQELILWIGSANRDETHFPHADQFLMERTPKNHLSFGKGIHFCLGAPLARMEGQIAFEHLVKRYPSLHLADSFQLNPIVSGFVYGLKSLALTAN</sequence>
<protein>
    <submittedName>
        <fullName evidence="5">Cytochrome P450</fullName>
    </submittedName>
</protein>
<name>A0ABX7FGY6_BRECH</name>
<dbReference type="PRINTS" id="PR00359">
    <property type="entry name" value="BP450"/>
</dbReference>
<evidence type="ECO:0000256" key="1">
    <source>
        <dbReference type="ARBA" id="ARBA00010617"/>
    </source>
</evidence>
<dbReference type="SUPFAM" id="SSF48264">
    <property type="entry name" value="Cytochrome P450"/>
    <property type="match status" value="1"/>
</dbReference>
<dbReference type="PRINTS" id="PR00385">
    <property type="entry name" value="P450"/>
</dbReference>
<dbReference type="Pfam" id="PF00067">
    <property type="entry name" value="p450"/>
    <property type="match status" value="2"/>
</dbReference>
<dbReference type="Proteomes" id="UP000596248">
    <property type="component" value="Chromosome"/>
</dbReference>
<keyword evidence="4" id="KW-0408">Iron</keyword>
<reference evidence="5 6" key="1">
    <citation type="submission" date="2021-01" db="EMBL/GenBank/DDBJ databases">
        <title>Identification of strong promoters based on the transcriptome of Brevibacillus choshinensis.</title>
        <authorList>
            <person name="Yao D."/>
            <person name="Zhang K."/>
            <person name="Wu J."/>
        </authorList>
    </citation>
    <scope>NUCLEOTIDE SEQUENCE [LARGE SCALE GENOMIC DNA]</scope>
    <source>
        <strain evidence="5 6">HPD31-SP3</strain>
    </source>
</reference>
<dbReference type="InterPro" id="IPR036396">
    <property type="entry name" value="Cyt_P450_sf"/>
</dbReference>
<evidence type="ECO:0000256" key="2">
    <source>
        <dbReference type="ARBA" id="ARBA00022617"/>
    </source>
</evidence>
<dbReference type="PANTHER" id="PTHR46696:SF1">
    <property type="entry name" value="CYTOCHROME P450 YJIB-RELATED"/>
    <property type="match status" value="1"/>
</dbReference>
<dbReference type="Gene3D" id="1.10.630.10">
    <property type="entry name" value="Cytochrome P450"/>
    <property type="match status" value="1"/>
</dbReference>
<keyword evidence="3 4" id="KW-0503">Monooxygenase</keyword>
<keyword evidence="4" id="KW-0479">Metal-binding</keyword>
<dbReference type="CDD" id="cd11032">
    <property type="entry name" value="P450_EryK-like"/>
    <property type="match status" value="1"/>
</dbReference>
<evidence type="ECO:0000313" key="6">
    <source>
        <dbReference type="Proteomes" id="UP000596248"/>
    </source>
</evidence>
<accession>A0ABX7FGY6</accession>
<gene>
    <name evidence="5" type="ORF">JNE38_16955</name>
</gene>
<dbReference type="InterPro" id="IPR017972">
    <property type="entry name" value="Cyt_P450_CS"/>
</dbReference>
<dbReference type="InterPro" id="IPR001128">
    <property type="entry name" value="Cyt_P450"/>
</dbReference>
<evidence type="ECO:0000313" key="5">
    <source>
        <dbReference type="EMBL" id="QRG65321.1"/>
    </source>
</evidence>
<keyword evidence="4" id="KW-0560">Oxidoreductase</keyword>
<dbReference type="PANTHER" id="PTHR46696">
    <property type="entry name" value="P450, PUTATIVE (EUROFUNG)-RELATED"/>
    <property type="match status" value="1"/>
</dbReference>
<keyword evidence="6" id="KW-1185">Reference proteome</keyword>
<organism evidence="5 6">
    <name type="scientific">Brevibacillus choshinensis</name>
    <dbReference type="NCBI Taxonomy" id="54911"/>
    <lineage>
        <taxon>Bacteria</taxon>
        <taxon>Bacillati</taxon>
        <taxon>Bacillota</taxon>
        <taxon>Bacilli</taxon>
        <taxon>Bacillales</taxon>
        <taxon>Paenibacillaceae</taxon>
        <taxon>Brevibacillus</taxon>
    </lineage>
</organism>
<comment type="similarity">
    <text evidence="1 4">Belongs to the cytochrome P450 family.</text>
</comment>
<proteinExistence type="inferred from homology"/>
<evidence type="ECO:0000256" key="3">
    <source>
        <dbReference type="ARBA" id="ARBA00023033"/>
    </source>
</evidence>
<keyword evidence="2 4" id="KW-0349">Heme</keyword>
<dbReference type="EMBL" id="CP069127">
    <property type="protein sequence ID" value="QRG65321.1"/>
    <property type="molecule type" value="Genomic_DNA"/>
</dbReference>
<dbReference type="InterPro" id="IPR002397">
    <property type="entry name" value="Cyt_P450_B"/>
</dbReference>